<name>A0ABR7QDF0_9FLAO</name>
<evidence type="ECO:0000313" key="2">
    <source>
        <dbReference type="Proteomes" id="UP000619238"/>
    </source>
</evidence>
<protein>
    <submittedName>
        <fullName evidence="1">Uncharacterized protein</fullName>
    </submittedName>
</protein>
<dbReference type="RefSeq" id="WP_187563633.1">
    <property type="nucleotide sequence ID" value="NZ_JACGWS010000012.1"/>
</dbReference>
<proteinExistence type="predicted"/>
<organism evidence="1 2">
    <name type="scientific">Kordia aestuariivivens</name>
    <dbReference type="NCBI Taxonomy" id="2759037"/>
    <lineage>
        <taxon>Bacteria</taxon>
        <taxon>Pseudomonadati</taxon>
        <taxon>Bacteroidota</taxon>
        <taxon>Flavobacteriia</taxon>
        <taxon>Flavobacteriales</taxon>
        <taxon>Flavobacteriaceae</taxon>
        <taxon>Kordia</taxon>
    </lineage>
</organism>
<reference evidence="1 2" key="1">
    <citation type="submission" date="2020-07" db="EMBL/GenBank/DDBJ databases">
        <title>Description of Kordia aestuariivivens sp. nov., isolated from a tidal flat.</title>
        <authorList>
            <person name="Park S."/>
            <person name="Yoon J.-H."/>
        </authorList>
    </citation>
    <scope>NUCLEOTIDE SEQUENCE [LARGE SCALE GENOMIC DNA]</scope>
    <source>
        <strain evidence="1 2">YSTF-M3</strain>
    </source>
</reference>
<dbReference type="Proteomes" id="UP000619238">
    <property type="component" value="Unassembled WGS sequence"/>
</dbReference>
<accession>A0ABR7QDF0</accession>
<comment type="caution">
    <text evidence="1">The sequence shown here is derived from an EMBL/GenBank/DDBJ whole genome shotgun (WGS) entry which is preliminary data.</text>
</comment>
<keyword evidence="2" id="KW-1185">Reference proteome</keyword>
<sequence length="76" mass="8258">MKKKSKILKLKKFTIASFRAQYHIIGAGQTNNAECSITLDLALCKTDEPDTSCISSLTDPLSNQRRGCASHVGSTD</sequence>
<evidence type="ECO:0000313" key="1">
    <source>
        <dbReference type="EMBL" id="MBC8756595.1"/>
    </source>
</evidence>
<gene>
    <name evidence="1" type="ORF">H2O64_18125</name>
</gene>
<dbReference type="EMBL" id="JACGWS010000012">
    <property type="protein sequence ID" value="MBC8756595.1"/>
    <property type="molecule type" value="Genomic_DNA"/>
</dbReference>